<evidence type="ECO:0000313" key="2">
    <source>
        <dbReference type="EMBL" id="OLY80629.1"/>
    </source>
</evidence>
<organism evidence="2 3">
    <name type="scientific">Smittium mucronatum</name>
    <dbReference type="NCBI Taxonomy" id="133383"/>
    <lineage>
        <taxon>Eukaryota</taxon>
        <taxon>Fungi</taxon>
        <taxon>Fungi incertae sedis</taxon>
        <taxon>Zoopagomycota</taxon>
        <taxon>Kickxellomycotina</taxon>
        <taxon>Harpellomycetes</taxon>
        <taxon>Harpellales</taxon>
        <taxon>Legeriomycetaceae</taxon>
        <taxon>Smittium</taxon>
    </lineage>
</organism>
<evidence type="ECO:0000256" key="1">
    <source>
        <dbReference type="SAM" id="MobiDB-lite"/>
    </source>
</evidence>
<name>A0A1R0GUS1_9FUNG</name>
<gene>
    <name evidence="2" type="ORF">AYI68_g5271</name>
</gene>
<sequence>MKEAAKEVHFGSNLSPTHNQHQRHNNTHRRDVEGRHHFPPRTKSKRMVEIPVSDDPFLLFPTMTTLTSPVTSSAASNTATTKIAHSLSSSSSSSSSSATTNTTTTFTSKDGNQFRIDQFMCHTNPDHHNYHNHHSHDPNHNHNLPHYQPELESESEHLIMPRLDPQTLTNNFIAMPEFGSFGGSFDALGSIGRGSLATIQMVYECETRK</sequence>
<reference evidence="2 3" key="1">
    <citation type="journal article" date="2016" name="Mol. Biol. Evol.">
        <title>Genome-Wide Survey of Gut Fungi (Harpellales) Reveals the First Horizontally Transferred Ubiquitin Gene from a Mosquito Host.</title>
        <authorList>
            <person name="Wang Y."/>
            <person name="White M.M."/>
            <person name="Kvist S."/>
            <person name="Moncalvo J.M."/>
        </authorList>
    </citation>
    <scope>NUCLEOTIDE SEQUENCE [LARGE SCALE GENOMIC DNA]</scope>
    <source>
        <strain evidence="2 3">ALG-7-W6</strain>
    </source>
</reference>
<feature type="region of interest" description="Disordered" evidence="1">
    <location>
        <begin position="86"/>
        <end position="109"/>
    </location>
</feature>
<evidence type="ECO:0000313" key="3">
    <source>
        <dbReference type="Proteomes" id="UP000187455"/>
    </source>
</evidence>
<accession>A0A1R0GUS1</accession>
<dbReference type="Proteomes" id="UP000187455">
    <property type="component" value="Unassembled WGS sequence"/>
</dbReference>
<comment type="caution">
    <text evidence="2">The sequence shown here is derived from an EMBL/GenBank/DDBJ whole genome shotgun (WGS) entry which is preliminary data.</text>
</comment>
<feature type="region of interest" description="Disordered" evidence="1">
    <location>
        <begin position="1"/>
        <end position="46"/>
    </location>
</feature>
<dbReference type="EMBL" id="LSSL01003308">
    <property type="protein sequence ID" value="OLY80629.1"/>
    <property type="molecule type" value="Genomic_DNA"/>
</dbReference>
<keyword evidence="3" id="KW-1185">Reference proteome</keyword>
<proteinExistence type="predicted"/>
<protein>
    <submittedName>
        <fullName evidence="2">Uncharacterized protein</fullName>
    </submittedName>
</protein>
<dbReference type="AlphaFoldDB" id="A0A1R0GUS1"/>
<feature type="compositionally biased region" description="Low complexity" evidence="1">
    <location>
        <begin position="86"/>
        <end position="108"/>
    </location>
</feature>